<dbReference type="Proteomes" id="UP000638648">
    <property type="component" value="Unassembled WGS sequence"/>
</dbReference>
<dbReference type="PROSITE" id="PS00061">
    <property type="entry name" value="ADH_SHORT"/>
    <property type="match status" value="1"/>
</dbReference>
<dbReference type="InterPro" id="IPR036291">
    <property type="entry name" value="NAD(P)-bd_dom_sf"/>
</dbReference>
<dbReference type="GO" id="GO:0004316">
    <property type="term" value="F:3-oxoacyl-[acyl-carrier-protein] reductase (NADPH) activity"/>
    <property type="evidence" value="ECO:0007669"/>
    <property type="project" value="UniProtKB-EC"/>
</dbReference>
<evidence type="ECO:0000256" key="4">
    <source>
        <dbReference type="SAM" id="MobiDB-lite"/>
    </source>
</evidence>
<dbReference type="PANTHER" id="PTHR42760:SF133">
    <property type="entry name" value="3-OXOACYL-[ACYL-CARRIER-PROTEIN] REDUCTASE"/>
    <property type="match status" value="1"/>
</dbReference>
<dbReference type="InterPro" id="IPR057326">
    <property type="entry name" value="KR_dom"/>
</dbReference>
<proteinExistence type="inferred from homology"/>
<sequence length="206" mass="20913">MTGTAGIAIVTGAGSGVGQATALALGGRGLRVHCVGRREGPLAQTARLIGDQAMVVPADIGTEEGVAAVADAVGEAPVSALVHAAAIAGVHSLAATTRQVFDTLIDVNLGGPFFLTQALAPRFEEGSGVVFVSSVSARHGRDRHAAYSASKAALLGLTLSLAVELGPRVRVNCVLPAAPRTRRCSPRPPRTTTARSTPASVKPRRS</sequence>
<dbReference type="SUPFAM" id="SSF51735">
    <property type="entry name" value="NAD(P)-binding Rossmann-fold domains"/>
    <property type="match status" value="1"/>
</dbReference>
<keyword evidence="7" id="KW-1185">Reference proteome</keyword>
<feature type="region of interest" description="Disordered" evidence="4">
    <location>
        <begin position="179"/>
        <end position="206"/>
    </location>
</feature>
<evidence type="ECO:0000256" key="2">
    <source>
        <dbReference type="ARBA" id="ARBA00023002"/>
    </source>
</evidence>
<dbReference type="Pfam" id="PF00106">
    <property type="entry name" value="adh_short"/>
    <property type="match status" value="1"/>
</dbReference>
<dbReference type="SMART" id="SM00822">
    <property type="entry name" value="PKS_KR"/>
    <property type="match status" value="1"/>
</dbReference>
<dbReference type="EMBL" id="JADBEM010000001">
    <property type="protein sequence ID" value="MBE1613228.1"/>
    <property type="molecule type" value="Genomic_DNA"/>
</dbReference>
<dbReference type="PRINTS" id="PR00081">
    <property type="entry name" value="GDHRDH"/>
</dbReference>
<evidence type="ECO:0000259" key="5">
    <source>
        <dbReference type="SMART" id="SM00822"/>
    </source>
</evidence>
<dbReference type="InterPro" id="IPR020904">
    <property type="entry name" value="Sc_DH/Rdtase_CS"/>
</dbReference>
<dbReference type="EC" id="1.1.1.100" evidence="6"/>
<dbReference type="RefSeq" id="WP_192756135.1">
    <property type="nucleotide sequence ID" value="NZ_JADBEM010000001.1"/>
</dbReference>
<dbReference type="InterPro" id="IPR002347">
    <property type="entry name" value="SDR_fam"/>
</dbReference>
<reference evidence="6" key="1">
    <citation type="submission" date="2020-10" db="EMBL/GenBank/DDBJ databases">
        <title>Sequencing the genomes of 1000 actinobacteria strains.</title>
        <authorList>
            <person name="Klenk H.-P."/>
        </authorList>
    </citation>
    <scope>NUCLEOTIDE SEQUENCE</scope>
    <source>
        <strain evidence="6">DSM 45354</strain>
    </source>
</reference>
<dbReference type="AlphaFoldDB" id="A0A927NAI5"/>
<dbReference type="CDD" id="cd05233">
    <property type="entry name" value="SDR_c"/>
    <property type="match status" value="1"/>
</dbReference>
<feature type="domain" description="Ketoreductase" evidence="5">
    <location>
        <begin position="6"/>
        <end position="181"/>
    </location>
</feature>
<protein>
    <submittedName>
        <fullName evidence="6">3-oxoacyl-[acyl-carrier protein] reductase</fullName>
        <ecNumber evidence="6">1.1.1.100</ecNumber>
    </submittedName>
</protein>
<gene>
    <name evidence="6" type="ORF">HEB94_010076</name>
</gene>
<comment type="similarity">
    <text evidence="1 3">Belongs to the short-chain dehydrogenases/reductases (SDR) family.</text>
</comment>
<evidence type="ECO:0000256" key="3">
    <source>
        <dbReference type="RuleBase" id="RU000363"/>
    </source>
</evidence>
<organism evidence="6 7">
    <name type="scientific">Actinopolymorpha pittospori</name>
    <dbReference type="NCBI Taxonomy" id="648752"/>
    <lineage>
        <taxon>Bacteria</taxon>
        <taxon>Bacillati</taxon>
        <taxon>Actinomycetota</taxon>
        <taxon>Actinomycetes</taxon>
        <taxon>Propionibacteriales</taxon>
        <taxon>Actinopolymorphaceae</taxon>
        <taxon>Actinopolymorpha</taxon>
    </lineage>
</organism>
<evidence type="ECO:0000313" key="7">
    <source>
        <dbReference type="Proteomes" id="UP000638648"/>
    </source>
</evidence>
<evidence type="ECO:0000256" key="1">
    <source>
        <dbReference type="ARBA" id="ARBA00006484"/>
    </source>
</evidence>
<dbReference type="PANTHER" id="PTHR42760">
    <property type="entry name" value="SHORT-CHAIN DEHYDROGENASES/REDUCTASES FAMILY MEMBER"/>
    <property type="match status" value="1"/>
</dbReference>
<feature type="compositionally biased region" description="Low complexity" evidence="4">
    <location>
        <begin position="190"/>
        <end position="200"/>
    </location>
</feature>
<keyword evidence="2 6" id="KW-0560">Oxidoreductase</keyword>
<name>A0A927NAI5_9ACTN</name>
<dbReference type="PRINTS" id="PR00080">
    <property type="entry name" value="SDRFAMILY"/>
</dbReference>
<dbReference type="Gene3D" id="3.40.50.720">
    <property type="entry name" value="NAD(P)-binding Rossmann-like Domain"/>
    <property type="match status" value="1"/>
</dbReference>
<evidence type="ECO:0000313" key="6">
    <source>
        <dbReference type="EMBL" id="MBE1613228.1"/>
    </source>
</evidence>
<comment type="caution">
    <text evidence="6">The sequence shown here is derived from an EMBL/GenBank/DDBJ whole genome shotgun (WGS) entry which is preliminary data.</text>
</comment>
<accession>A0A927NAI5</accession>